<keyword evidence="1" id="KW-0238">DNA-binding</keyword>
<keyword evidence="4" id="KW-1185">Reference proteome</keyword>
<dbReference type="InterPro" id="IPR009071">
    <property type="entry name" value="HMG_box_dom"/>
</dbReference>
<dbReference type="SUPFAM" id="SSF47095">
    <property type="entry name" value="HMG-box"/>
    <property type="match status" value="1"/>
</dbReference>
<dbReference type="Gene3D" id="1.10.30.10">
    <property type="entry name" value="High mobility group box domain"/>
    <property type="match status" value="1"/>
</dbReference>
<evidence type="ECO:0000313" key="3">
    <source>
        <dbReference type="EMBL" id="CAG8749378.1"/>
    </source>
</evidence>
<accession>A0ABN7VAG2</accession>
<proteinExistence type="predicted"/>
<feature type="domain" description="HMG box" evidence="2">
    <location>
        <begin position="34"/>
        <end position="97"/>
    </location>
</feature>
<sequence length="180" mass="20726">MQIDLNDSYQSSQINKKLVNIYFPIFNGPDVVIKEKKHIGSLLKKEPDFKFQNFDTSNISKIASQKWHSESEEIKLKFERFANAAKIKHQQLYSDYKYKPKNKACRLRKLNKKLPYESIINILSNLNKPVSPLAEEAESSILVEEVVSLNRAKEENLAEEMGSLNLVEEDLNITSSQLPP</sequence>
<protein>
    <submittedName>
        <fullName evidence="3">23657_t:CDS:1</fullName>
    </submittedName>
</protein>
<name>A0ABN7VAG2_GIGMA</name>
<dbReference type="EMBL" id="CAJVQB010011647">
    <property type="protein sequence ID" value="CAG8749378.1"/>
    <property type="molecule type" value="Genomic_DNA"/>
</dbReference>
<keyword evidence="1" id="KW-0539">Nucleus</keyword>
<dbReference type="PROSITE" id="PS50118">
    <property type="entry name" value="HMG_BOX_2"/>
    <property type="match status" value="1"/>
</dbReference>
<dbReference type="Pfam" id="PF00505">
    <property type="entry name" value="HMG_box"/>
    <property type="match status" value="1"/>
</dbReference>
<evidence type="ECO:0000256" key="1">
    <source>
        <dbReference type="PROSITE-ProRule" id="PRU00267"/>
    </source>
</evidence>
<gene>
    <name evidence="3" type="ORF">GMARGA_LOCUS16210</name>
</gene>
<dbReference type="Proteomes" id="UP000789901">
    <property type="component" value="Unassembled WGS sequence"/>
</dbReference>
<comment type="caution">
    <text evidence="3">The sequence shown here is derived from an EMBL/GenBank/DDBJ whole genome shotgun (WGS) entry which is preliminary data.</text>
</comment>
<dbReference type="InterPro" id="IPR036910">
    <property type="entry name" value="HMG_box_dom_sf"/>
</dbReference>
<organism evidence="3 4">
    <name type="scientific">Gigaspora margarita</name>
    <dbReference type="NCBI Taxonomy" id="4874"/>
    <lineage>
        <taxon>Eukaryota</taxon>
        <taxon>Fungi</taxon>
        <taxon>Fungi incertae sedis</taxon>
        <taxon>Mucoromycota</taxon>
        <taxon>Glomeromycotina</taxon>
        <taxon>Glomeromycetes</taxon>
        <taxon>Diversisporales</taxon>
        <taxon>Gigasporaceae</taxon>
        <taxon>Gigaspora</taxon>
    </lineage>
</organism>
<feature type="DNA-binding region" description="HMG box" evidence="1">
    <location>
        <begin position="34"/>
        <end position="97"/>
    </location>
</feature>
<evidence type="ECO:0000259" key="2">
    <source>
        <dbReference type="PROSITE" id="PS50118"/>
    </source>
</evidence>
<evidence type="ECO:0000313" key="4">
    <source>
        <dbReference type="Proteomes" id="UP000789901"/>
    </source>
</evidence>
<reference evidence="3 4" key="1">
    <citation type="submission" date="2021-06" db="EMBL/GenBank/DDBJ databases">
        <authorList>
            <person name="Kallberg Y."/>
            <person name="Tangrot J."/>
            <person name="Rosling A."/>
        </authorList>
    </citation>
    <scope>NUCLEOTIDE SEQUENCE [LARGE SCALE GENOMIC DNA]</scope>
    <source>
        <strain evidence="3 4">120-4 pot B 10/14</strain>
    </source>
</reference>